<evidence type="ECO:0000256" key="1">
    <source>
        <dbReference type="SAM" id="MobiDB-lite"/>
    </source>
</evidence>
<name>A0A0V1JY71_TRIPS</name>
<proteinExistence type="predicted"/>
<comment type="caution">
    <text evidence="2">The sequence shown here is derived from an EMBL/GenBank/DDBJ whole genome shotgun (WGS) entry which is preliminary data.</text>
</comment>
<evidence type="ECO:0000313" key="2">
    <source>
        <dbReference type="EMBL" id="KRZ39862.1"/>
    </source>
</evidence>
<dbReference type="EMBL" id="JYDV01000031">
    <property type="protein sequence ID" value="KRZ39862.1"/>
    <property type="molecule type" value="Genomic_DNA"/>
</dbReference>
<reference evidence="2 3" key="1">
    <citation type="submission" date="2015-01" db="EMBL/GenBank/DDBJ databases">
        <title>Evolution of Trichinella species and genotypes.</title>
        <authorList>
            <person name="Korhonen P.K."/>
            <person name="Edoardo P."/>
            <person name="Giuseppe L.R."/>
            <person name="Gasser R.B."/>
        </authorList>
    </citation>
    <scope>NUCLEOTIDE SEQUENCE [LARGE SCALE GENOMIC DNA]</scope>
    <source>
        <strain evidence="2">ISS176</strain>
    </source>
</reference>
<sequence>MANMPGVGLEIFKAGGDWRDQKWAPSWSVKLPSLRQGRVQTLPLLFGQVERTLPDPGAGKAQTFRAEEVGETWLFHLPQMCGELVSFPRLQGERRFALSVKKCHAKLDHCYSCFLSLPRSLPTASTPPSPRAGRHDFFRDDPRWIRKPDPPSTDRSPRSAEDAASAPDGSFAPRMQIYPDSALPPAHTNCRHT</sequence>
<gene>
    <name evidence="2" type="ORF">T4C_2595</name>
</gene>
<feature type="compositionally biased region" description="Basic and acidic residues" evidence="1">
    <location>
        <begin position="133"/>
        <end position="149"/>
    </location>
</feature>
<protein>
    <submittedName>
        <fullName evidence="2">Uncharacterized protein</fullName>
    </submittedName>
</protein>
<dbReference type="AlphaFoldDB" id="A0A0V1JY71"/>
<evidence type="ECO:0000313" key="3">
    <source>
        <dbReference type="Proteomes" id="UP000054826"/>
    </source>
</evidence>
<feature type="region of interest" description="Disordered" evidence="1">
    <location>
        <begin position="121"/>
        <end position="193"/>
    </location>
</feature>
<accession>A0A0V1JY71</accession>
<dbReference type="Proteomes" id="UP000054826">
    <property type="component" value="Unassembled WGS sequence"/>
</dbReference>
<organism evidence="2 3">
    <name type="scientific">Trichinella pseudospiralis</name>
    <name type="common">Parasitic roundworm</name>
    <dbReference type="NCBI Taxonomy" id="6337"/>
    <lineage>
        <taxon>Eukaryota</taxon>
        <taxon>Metazoa</taxon>
        <taxon>Ecdysozoa</taxon>
        <taxon>Nematoda</taxon>
        <taxon>Enoplea</taxon>
        <taxon>Dorylaimia</taxon>
        <taxon>Trichinellida</taxon>
        <taxon>Trichinellidae</taxon>
        <taxon>Trichinella</taxon>
    </lineage>
</organism>